<dbReference type="InterPro" id="IPR002637">
    <property type="entry name" value="RdgB/HAM1"/>
</dbReference>
<dbReference type="Proteomes" id="UP000034444">
    <property type="component" value="Chromosome"/>
</dbReference>
<evidence type="ECO:0000256" key="3">
    <source>
        <dbReference type="ARBA" id="ARBA00022723"/>
    </source>
</evidence>
<keyword evidence="6 10" id="KW-0460">Magnesium</keyword>
<keyword evidence="5 10" id="KW-0378">Hydrolase</keyword>
<dbReference type="GO" id="GO:0035870">
    <property type="term" value="F:dITP diphosphatase activity"/>
    <property type="evidence" value="ECO:0007669"/>
    <property type="project" value="UniProtKB-UniRule"/>
</dbReference>
<dbReference type="GO" id="GO:0005829">
    <property type="term" value="C:cytosol"/>
    <property type="evidence" value="ECO:0007669"/>
    <property type="project" value="TreeGrafter"/>
</dbReference>
<gene>
    <name evidence="12" type="ORF">YH65_01405</name>
</gene>
<feature type="binding site" evidence="10">
    <location>
        <position position="74"/>
    </location>
    <ligand>
        <name>substrate</name>
    </ligand>
</feature>
<reference evidence="13" key="2">
    <citation type="journal article" date="2017" name="Stand. Genomic Sci.">
        <title>Complete genome sequence of the sulfur-oxidizing chemolithoautotrophic Sulfurovum lithotrophicum 42BKTT.</title>
        <authorList>
            <person name="Jeon W."/>
            <person name="Priscilla L."/>
            <person name="Park G."/>
            <person name="Lee H."/>
            <person name="Lee N."/>
            <person name="Lee D."/>
            <person name="Kwon H."/>
            <person name="Ahn I."/>
            <person name="Lee C."/>
            <person name="Lee H."/>
            <person name="Ahn J."/>
        </authorList>
    </citation>
    <scope>NUCLEOTIDE SEQUENCE [LARGE SCALE GENOMIC DNA]</scope>
    <source>
        <strain evidence="13">ATCC BAA-797 / 42BKT</strain>
    </source>
</reference>
<dbReference type="KEGG" id="slh:YH65_01405"/>
<evidence type="ECO:0000256" key="7">
    <source>
        <dbReference type="ARBA" id="ARBA00023080"/>
    </source>
</evidence>
<organism evidence="12 13">
    <name type="scientific">Sulfurovum lithotrophicum</name>
    <dbReference type="NCBI Taxonomy" id="206403"/>
    <lineage>
        <taxon>Bacteria</taxon>
        <taxon>Pseudomonadati</taxon>
        <taxon>Campylobacterota</taxon>
        <taxon>Epsilonproteobacteria</taxon>
        <taxon>Campylobacterales</taxon>
        <taxon>Sulfurovaceae</taxon>
        <taxon>Sulfurovum</taxon>
    </lineage>
</organism>
<evidence type="ECO:0000313" key="12">
    <source>
        <dbReference type="EMBL" id="AKF24200.1"/>
    </source>
</evidence>
<dbReference type="GO" id="GO:0036222">
    <property type="term" value="F:XTP diphosphatase activity"/>
    <property type="evidence" value="ECO:0007669"/>
    <property type="project" value="UniProtKB-UniRule"/>
</dbReference>
<dbReference type="EMBL" id="CP011308">
    <property type="protein sequence ID" value="AKF24200.1"/>
    <property type="molecule type" value="Genomic_DNA"/>
</dbReference>
<comment type="similarity">
    <text evidence="1 10 11">Belongs to the HAM1 NTPase family.</text>
</comment>
<comment type="catalytic activity">
    <reaction evidence="8 10">
        <text>dITP + H2O = dIMP + diphosphate + H(+)</text>
        <dbReference type="Rhea" id="RHEA:28342"/>
        <dbReference type="ChEBI" id="CHEBI:15377"/>
        <dbReference type="ChEBI" id="CHEBI:15378"/>
        <dbReference type="ChEBI" id="CHEBI:33019"/>
        <dbReference type="ChEBI" id="CHEBI:61194"/>
        <dbReference type="ChEBI" id="CHEBI:61382"/>
        <dbReference type="EC" id="3.6.1.66"/>
    </reaction>
</comment>
<dbReference type="GO" id="GO:0046872">
    <property type="term" value="F:metal ion binding"/>
    <property type="evidence" value="ECO:0007669"/>
    <property type="project" value="UniProtKB-KW"/>
</dbReference>
<comment type="cofactor">
    <cofactor evidence="10">
        <name>Mg(2+)</name>
        <dbReference type="ChEBI" id="CHEBI:18420"/>
    </cofactor>
    <text evidence="10">Binds 1 Mg(2+) ion per subunit.</text>
</comment>
<keyword evidence="7 10" id="KW-0546">Nucleotide metabolism</keyword>
<feature type="binding site" evidence="10">
    <location>
        <begin position="7"/>
        <end position="12"/>
    </location>
    <ligand>
        <name>substrate</name>
    </ligand>
</feature>
<keyword evidence="13" id="KW-1185">Reference proteome</keyword>
<comment type="subunit">
    <text evidence="2 10">Homodimer.</text>
</comment>
<dbReference type="GO" id="GO:0036220">
    <property type="term" value="F:ITP diphosphatase activity"/>
    <property type="evidence" value="ECO:0007669"/>
    <property type="project" value="UniProtKB-UniRule"/>
</dbReference>
<accession>A0A7U4LZR7</accession>
<dbReference type="HAMAP" id="MF_01405">
    <property type="entry name" value="Non_canon_purine_NTPase"/>
    <property type="match status" value="1"/>
</dbReference>
<dbReference type="SUPFAM" id="SSF52972">
    <property type="entry name" value="ITPase-like"/>
    <property type="match status" value="1"/>
</dbReference>
<dbReference type="Pfam" id="PF01725">
    <property type="entry name" value="Ham1p_like"/>
    <property type="match status" value="1"/>
</dbReference>
<evidence type="ECO:0000313" key="13">
    <source>
        <dbReference type="Proteomes" id="UP000034444"/>
    </source>
</evidence>
<dbReference type="InterPro" id="IPR029001">
    <property type="entry name" value="ITPase-like_fam"/>
</dbReference>
<dbReference type="PANTHER" id="PTHR11067:SF9">
    <property type="entry name" value="INOSINE TRIPHOSPHATE PYROPHOSPHATASE"/>
    <property type="match status" value="1"/>
</dbReference>
<evidence type="ECO:0000256" key="5">
    <source>
        <dbReference type="ARBA" id="ARBA00022801"/>
    </source>
</evidence>
<dbReference type="GO" id="GO:0009117">
    <property type="term" value="P:nucleotide metabolic process"/>
    <property type="evidence" value="ECO:0007669"/>
    <property type="project" value="UniProtKB-KW"/>
</dbReference>
<dbReference type="EC" id="3.6.1.66" evidence="10"/>
<feature type="binding site" evidence="10">
    <location>
        <position position="73"/>
    </location>
    <ligand>
        <name>Mg(2+)</name>
        <dbReference type="ChEBI" id="CHEBI:18420"/>
    </ligand>
</feature>
<feature type="binding site" evidence="10">
    <location>
        <position position="178"/>
    </location>
    <ligand>
        <name>substrate</name>
    </ligand>
</feature>
<dbReference type="GO" id="GO:0000166">
    <property type="term" value="F:nucleotide binding"/>
    <property type="evidence" value="ECO:0007669"/>
    <property type="project" value="UniProtKB-KW"/>
</dbReference>
<dbReference type="FunFam" id="3.90.950.10:FF:000001">
    <property type="entry name" value="dITP/XTP pyrophosphatase"/>
    <property type="match status" value="1"/>
</dbReference>
<evidence type="ECO:0000256" key="9">
    <source>
        <dbReference type="ARBA" id="ARBA00052017"/>
    </source>
</evidence>
<feature type="active site" description="Proton acceptor" evidence="10">
    <location>
        <position position="73"/>
    </location>
</feature>
<sequence>MKLVLATGNRGKLREFRQMCEDEVVAFSDLLGAFDIVEDGDTFAQNALIKARTIYEKLKEKDPSTDYLVISDDSGISLPVLNGAPGIYSARYAGKDVTDKENLYKLVEAVKEKGLKSTPAYYTAAIAIVSKYGEYVVHGWMHGDVIDEARGEKGFGYDPMFIPAGFHKTLGELDDDIKKNISHRGKALALAKPIIQMLKTK</sequence>
<comment type="function">
    <text evidence="10">Pyrophosphatase that catalyzes the hydrolysis of nucleoside triphosphates to their monophosphate derivatives, with a high preference for the non-canonical purine nucleotides XTP (xanthosine triphosphate), dITP (deoxyinosine triphosphate) and ITP. Seems to function as a house-cleaning enzyme that removes non-canonical purine nucleotides from the nucleotide pool, thus preventing their incorporation into DNA/RNA and avoiding chromosomal lesions.</text>
</comment>
<comment type="catalytic activity">
    <reaction evidence="10">
        <text>ITP + H2O = IMP + diphosphate + H(+)</text>
        <dbReference type="Rhea" id="RHEA:29399"/>
        <dbReference type="ChEBI" id="CHEBI:15377"/>
        <dbReference type="ChEBI" id="CHEBI:15378"/>
        <dbReference type="ChEBI" id="CHEBI:33019"/>
        <dbReference type="ChEBI" id="CHEBI:58053"/>
        <dbReference type="ChEBI" id="CHEBI:61402"/>
        <dbReference type="EC" id="3.6.1.66"/>
    </reaction>
</comment>
<dbReference type="RefSeq" id="WP_046550301.1">
    <property type="nucleotide sequence ID" value="NZ_CP011308.1"/>
</dbReference>
<comment type="caution">
    <text evidence="10">Lacks conserved residue(s) required for the propagation of feature annotation.</text>
</comment>
<reference evidence="12 13" key="1">
    <citation type="submission" date="2015-04" db="EMBL/GenBank/DDBJ databases">
        <title>Complete genome sequence of Sulfurovum lithotrophicum ATCC BAA-797T.</title>
        <authorList>
            <person name="Ahn J."/>
            <person name="Park G."/>
            <person name="Jeon W."/>
            <person name="Jang Y."/>
            <person name="Jang M."/>
            <person name="Lee H."/>
            <person name="Lee H."/>
        </authorList>
    </citation>
    <scope>NUCLEOTIDE SEQUENCE [LARGE SCALE GENOMIC DNA]</scope>
    <source>
        <strain evidence="13">ATCC BAA-797 / 42BKT</strain>
    </source>
</reference>
<dbReference type="Gene3D" id="3.90.950.10">
    <property type="match status" value="1"/>
</dbReference>
<dbReference type="NCBIfam" id="TIGR00042">
    <property type="entry name" value="RdgB/HAM1 family non-canonical purine NTP pyrophosphatase"/>
    <property type="match status" value="1"/>
</dbReference>
<evidence type="ECO:0000256" key="10">
    <source>
        <dbReference type="HAMAP-Rule" id="MF_01405"/>
    </source>
</evidence>
<feature type="binding site" evidence="10">
    <location>
        <begin position="155"/>
        <end position="158"/>
    </location>
    <ligand>
        <name>substrate</name>
    </ligand>
</feature>
<evidence type="ECO:0000256" key="2">
    <source>
        <dbReference type="ARBA" id="ARBA00011738"/>
    </source>
</evidence>
<proteinExistence type="inferred from homology"/>
<dbReference type="GO" id="GO:0017111">
    <property type="term" value="F:ribonucleoside triphosphate phosphatase activity"/>
    <property type="evidence" value="ECO:0007669"/>
    <property type="project" value="InterPro"/>
</dbReference>
<dbReference type="InterPro" id="IPR020922">
    <property type="entry name" value="dITP/XTP_pyrophosphatase"/>
</dbReference>
<comment type="catalytic activity">
    <reaction evidence="9 10">
        <text>XTP + H2O = XMP + diphosphate + H(+)</text>
        <dbReference type="Rhea" id="RHEA:28610"/>
        <dbReference type="ChEBI" id="CHEBI:15377"/>
        <dbReference type="ChEBI" id="CHEBI:15378"/>
        <dbReference type="ChEBI" id="CHEBI:33019"/>
        <dbReference type="ChEBI" id="CHEBI:57464"/>
        <dbReference type="ChEBI" id="CHEBI:61314"/>
        <dbReference type="EC" id="3.6.1.66"/>
    </reaction>
</comment>
<evidence type="ECO:0000256" key="1">
    <source>
        <dbReference type="ARBA" id="ARBA00008023"/>
    </source>
</evidence>
<dbReference type="AlphaFoldDB" id="A0A7U4LZR7"/>
<protein>
    <recommendedName>
        <fullName evidence="10">dITP/XTP pyrophosphatase</fullName>
        <ecNumber evidence="10">3.6.1.66</ecNumber>
    </recommendedName>
    <alternativeName>
        <fullName evidence="10">Non-canonical purine NTP pyrophosphatase</fullName>
    </alternativeName>
    <alternativeName>
        <fullName evidence="10">Non-standard purine NTP pyrophosphatase</fullName>
    </alternativeName>
    <alternativeName>
        <fullName evidence="10">Nucleoside-triphosphate diphosphatase</fullName>
    </alternativeName>
    <alternativeName>
        <fullName evidence="10">Nucleoside-triphosphate pyrophosphatase</fullName>
        <shortName evidence="10">NTPase</shortName>
    </alternativeName>
</protein>
<dbReference type="CDD" id="cd00515">
    <property type="entry name" value="HAM1"/>
    <property type="match status" value="1"/>
</dbReference>
<name>A0A7U4LZR7_9BACT</name>
<evidence type="ECO:0000256" key="11">
    <source>
        <dbReference type="RuleBase" id="RU003781"/>
    </source>
</evidence>
<dbReference type="PANTHER" id="PTHR11067">
    <property type="entry name" value="INOSINE TRIPHOSPHATE PYROPHOSPHATASE/HAM1 PROTEIN"/>
    <property type="match status" value="1"/>
</dbReference>
<dbReference type="OrthoDB" id="9807456at2"/>
<evidence type="ECO:0000256" key="4">
    <source>
        <dbReference type="ARBA" id="ARBA00022741"/>
    </source>
</evidence>
<keyword evidence="4 10" id="KW-0547">Nucleotide-binding</keyword>
<feature type="binding site" evidence="10">
    <location>
        <begin position="183"/>
        <end position="184"/>
    </location>
    <ligand>
        <name>substrate</name>
    </ligand>
</feature>
<evidence type="ECO:0000256" key="6">
    <source>
        <dbReference type="ARBA" id="ARBA00022842"/>
    </source>
</evidence>
<evidence type="ECO:0000256" key="8">
    <source>
        <dbReference type="ARBA" id="ARBA00051875"/>
    </source>
</evidence>
<keyword evidence="3 10" id="KW-0479">Metal-binding</keyword>
<dbReference type="GO" id="GO:0009146">
    <property type="term" value="P:purine nucleoside triphosphate catabolic process"/>
    <property type="evidence" value="ECO:0007669"/>
    <property type="project" value="UniProtKB-UniRule"/>
</dbReference>